<reference evidence="2" key="1">
    <citation type="submission" date="2002-05" db="EMBL/GenBank/DDBJ databases">
        <authorList>
            <person name="Stapleton M."/>
            <person name="Brokstein P."/>
            <person name="Hong L."/>
            <person name="Agbayani A."/>
            <person name="Carlson J."/>
            <person name="Champe M."/>
            <person name="Chavez C."/>
            <person name="Dorsett V."/>
            <person name="Dresnek D."/>
            <person name="Farfan D."/>
            <person name="Frise E."/>
            <person name="George R."/>
            <person name="Gonzalez M."/>
            <person name="Guarin H."/>
            <person name="Kronmiller B."/>
            <person name="Li P."/>
            <person name="Liao G."/>
            <person name="Miranda A."/>
            <person name="Mungall C.J."/>
            <person name="Nunoo J."/>
            <person name="Pacleb J."/>
            <person name="Paragas V."/>
            <person name="Park S."/>
            <person name="Patel S."/>
            <person name="Phouanenavong S."/>
            <person name="Wan K."/>
            <person name="Yu C."/>
            <person name="Lewis S.E."/>
            <person name="Rubin G.M."/>
            <person name="Celniker S."/>
        </authorList>
    </citation>
    <scope>NUCLEOTIDE SEQUENCE</scope>
    <source>
        <strain evidence="2">Berkeley</strain>
    </source>
</reference>
<dbReference type="FlyBase" id="FBgn0034454">
    <property type="gene designation" value="CG15120"/>
</dbReference>
<feature type="region of interest" description="Disordered" evidence="1">
    <location>
        <begin position="1"/>
        <end position="39"/>
    </location>
</feature>
<feature type="compositionally biased region" description="Low complexity" evidence="1">
    <location>
        <begin position="1"/>
        <end position="13"/>
    </location>
</feature>
<dbReference type="ExpressionAtlas" id="Q8MZ25">
    <property type="expression patterns" value="baseline and differential"/>
</dbReference>
<dbReference type="AlphaFoldDB" id="Q8MZ25"/>
<dbReference type="OrthoDB" id="5954824at2759"/>
<proteinExistence type="evidence at transcript level"/>
<dbReference type="AGR" id="FB:FBgn0034454"/>
<name>Q8MZ25_DROME</name>
<protein>
    <submittedName>
        <fullName evidence="2">RE07973p</fullName>
    </submittedName>
</protein>
<dbReference type="VEuPathDB" id="VectorBase:FBgn0034454"/>
<sequence length="105" mass="11505">MAMAQTARTATARRPTHDYHRPTRSKSANPAQLRPLSGIHGAAVSSRPRYVPPFSIQSQQKNTVVIDGPIHETAPKTASARSRVPNPKSALVCLFGCFAHRYLFP</sequence>
<dbReference type="EMBL" id="AY113396">
    <property type="protein sequence ID" value="AAM29401.1"/>
    <property type="molecule type" value="mRNA"/>
</dbReference>
<evidence type="ECO:0000313" key="2">
    <source>
        <dbReference type="EMBL" id="AAM29401.1"/>
    </source>
</evidence>
<gene>
    <name evidence="2 3" type="ORF">CG15120</name>
</gene>
<evidence type="ECO:0000256" key="1">
    <source>
        <dbReference type="SAM" id="MobiDB-lite"/>
    </source>
</evidence>
<accession>Q8MZ25</accession>
<dbReference type="GO" id="GO:0005634">
    <property type="term" value="C:nucleus"/>
    <property type="evidence" value="ECO:0000250"/>
    <property type="project" value="FlyBase"/>
</dbReference>
<dbReference type="GO" id="GO:0005829">
    <property type="term" value="C:cytosol"/>
    <property type="evidence" value="ECO:0000250"/>
    <property type="project" value="FlyBase"/>
</dbReference>
<dbReference type="Bgee" id="FBgn0034454">
    <property type="expression patterns" value="Expressed in fat body cell in open tracheal system trachea and 18 other cell types or tissues"/>
</dbReference>
<evidence type="ECO:0000313" key="3">
    <source>
        <dbReference type="FlyBase" id="FBgn0034454"/>
    </source>
</evidence>
<dbReference type="GO" id="GO:0031625">
    <property type="term" value="F:ubiquitin protein ligase binding"/>
    <property type="evidence" value="ECO:0000250"/>
    <property type="project" value="FlyBase"/>
</dbReference>
<organism evidence="2">
    <name type="scientific">Drosophila melanogaster</name>
    <name type="common">Fruit fly</name>
    <dbReference type="NCBI Taxonomy" id="7227"/>
    <lineage>
        <taxon>Eukaryota</taxon>
        <taxon>Metazoa</taxon>
        <taxon>Ecdysozoa</taxon>
        <taxon>Arthropoda</taxon>
        <taxon>Hexapoda</taxon>
        <taxon>Insecta</taxon>
        <taxon>Pterygota</taxon>
        <taxon>Neoptera</taxon>
        <taxon>Endopterygota</taxon>
        <taxon>Diptera</taxon>
        <taxon>Brachycera</taxon>
        <taxon>Muscomorpha</taxon>
        <taxon>Ephydroidea</taxon>
        <taxon>Drosophilidae</taxon>
        <taxon>Drosophila</taxon>
        <taxon>Sophophora</taxon>
    </lineage>
</organism>